<evidence type="ECO:0000313" key="2">
    <source>
        <dbReference type="Proteomes" id="UP000246099"/>
    </source>
</evidence>
<evidence type="ECO:0000313" key="1">
    <source>
        <dbReference type="EMBL" id="AWO01105.1"/>
    </source>
</evidence>
<keyword evidence="2" id="KW-1185">Reference proteome</keyword>
<accession>A0ABM6WAX3</accession>
<name>A0ABM6WAX3_9BACT</name>
<protein>
    <submittedName>
        <fullName evidence="1">Uncharacterized protein</fullName>
    </submittedName>
</protein>
<dbReference type="Proteomes" id="UP000246099">
    <property type="component" value="Chromosome"/>
</dbReference>
<proteinExistence type="predicted"/>
<organism evidence="1 2">
    <name type="scientific">Chitinophaga alhagiae</name>
    <dbReference type="NCBI Taxonomy" id="2203219"/>
    <lineage>
        <taxon>Bacteria</taxon>
        <taxon>Pseudomonadati</taxon>
        <taxon>Bacteroidota</taxon>
        <taxon>Chitinophagia</taxon>
        <taxon>Chitinophagales</taxon>
        <taxon>Chitinophagaceae</taxon>
        <taxon>Chitinophaga</taxon>
    </lineage>
</organism>
<reference evidence="1 2" key="1">
    <citation type="submission" date="2018-05" db="EMBL/GenBank/DDBJ databases">
        <title>Chitinophaga sp. nov., isolated from rhizosphere soil of Alhagi.</title>
        <authorList>
            <person name="Liu Y."/>
        </authorList>
    </citation>
    <scope>NUCLEOTIDE SEQUENCE [LARGE SCALE GENOMIC DNA]</scope>
    <source>
        <strain evidence="1 2">T22</strain>
    </source>
</reference>
<sequence>MILAATGSLFMTASCTQFTNTIRDTFNPQEGPAADAEGTFIPKRPRRTKDFLKDAGRLGAAQQALRALPAFAGKTIYLCQHAHFYDDGRIMARLQHPENPEYVDEYDYEGGKWAGPKPVQLSVRDNITLHRVPLDSVQFAAIATIYRNYTQKADSVQGTMPFTHAYIIIRNGNFEWYPQTISGSREIYHISFRHNGSIDLFYRK</sequence>
<dbReference type="EMBL" id="CP029600">
    <property type="protein sequence ID" value="AWO01105.1"/>
    <property type="molecule type" value="Genomic_DNA"/>
</dbReference>
<gene>
    <name evidence="1" type="ORF">DLD77_05040</name>
</gene>